<accession>A0A4P7L5X7</accession>
<proteinExistence type="predicted"/>
<evidence type="ECO:0000313" key="2">
    <source>
        <dbReference type="Proteomes" id="UP000295134"/>
    </source>
</evidence>
<organism evidence="1 2">
    <name type="scientific">Arsenophonus nasoniae</name>
    <name type="common">son-killer infecting Nasonia vitripennis</name>
    <dbReference type="NCBI Taxonomy" id="638"/>
    <lineage>
        <taxon>Bacteria</taxon>
        <taxon>Pseudomonadati</taxon>
        <taxon>Pseudomonadota</taxon>
        <taxon>Gammaproteobacteria</taxon>
        <taxon>Enterobacterales</taxon>
        <taxon>Morganellaceae</taxon>
        <taxon>Arsenophonus</taxon>
    </lineage>
</organism>
<geneLocation type="plasmid" evidence="2">
    <name>parsfin7</name>
</geneLocation>
<sequence>MARTPPERKPVNQAGCPSLHGATALCLSETFYDLSPPEMMMTDRSIL</sequence>
<dbReference type="EMBL" id="CP038619">
    <property type="protein sequence ID" value="QBY46380.1"/>
    <property type="molecule type" value="Genomic_DNA"/>
</dbReference>
<reference evidence="1 2" key="1">
    <citation type="submission" date="2019-03" db="EMBL/GenBank/DDBJ databases">
        <title>Long-read sequencing reveals hyperdense prophage content in a complex bacterial symbiont genome.</title>
        <authorList>
            <person name="Frost C.L."/>
            <person name="Siozios S."/>
            <person name="Nadal-Jimenez P."/>
            <person name="Brockhurst M.A."/>
            <person name="King K.C."/>
            <person name="Darby A.C."/>
            <person name="Hurst G.D.D."/>
        </authorList>
    </citation>
    <scope>NUCLEOTIDE SEQUENCE [LARGE SCALE GENOMIC DNA]</scope>
    <source>
        <strain evidence="1 2">FIN</strain>
        <plasmid evidence="2">parsfin7</plasmid>
    </source>
</reference>
<name>A0A4P7L5X7_9GAMM</name>
<dbReference type="Proteomes" id="UP000295134">
    <property type="component" value="Plasmid pArsFIN7"/>
</dbReference>
<dbReference type="KEGG" id="ans:ArsFIN_49910"/>
<gene>
    <name evidence="1" type="ORF">ArsFIN_49910</name>
</gene>
<dbReference type="AlphaFoldDB" id="A0A4P7L5X7"/>
<dbReference type="RefSeq" id="WP_167876763.1">
    <property type="nucleotide sequence ID" value="NZ_CP038619.1"/>
</dbReference>
<protein>
    <submittedName>
        <fullName evidence="1">Uncharacterized protein</fullName>
    </submittedName>
</protein>
<keyword evidence="1" id="KW-0614">Plasmid</keyword>
<evidence type="ECO:0000313" key="1">
    <source>
        <dbReference type="EMBL" id="QBY46380.1"/>
    </source>
</evidence>
<dbReference type="GeneID" id="96879172"/>